<dbReference type="Proteomes" id="UP000419138">
    <property type="component" value="Unassembled WGS sequence"/>
</dbReference>
<dbReference type="PANTHER" id="PTHR11712">
    <property type="entry name" value="POLYKETIDE SYNTHASE-RELATED"/>
    <property type="match status" value="1"/>
</dbReference>
<dbReference type="Pfam" id="PF00109">
    <property type="entry name" value="ketoacyl-synt"/>
    <property type="match status" value="1"/>
</dbReference>
<evidence type="ECO:0000313" key="3">
    <source>
        <dbReference type="EMBL" id="MQT03213.1"/>
    </source>
</evidence>
<dbReference type="InterPro" id="IPR016039">
    <property type="entry name" value="Thiolase-like"/>
</dbReference>
<protein>
    <submittedName>
        <fullName evidence="3">3-oxoacyl-ACP synthase</fullName>
    </submittedName>
</protein>
<dbReference type="EMBL" id="VCLA01000166">
    <property type="protein sequence ID" value="MQT03213.1"/>
    <property type="molecule type" value="Genomic_DNA"/>
</dbReference>
<evidence type="ECO:0000313" key="4">
    <source>
        <dbReference type="Proteomes" id="UP000419138"/>
    </source>
</evidence>
<accession>A0A646KLU1</accession>
<evidence type="ECO:0000259" key="2">
    <source>
        <dbReference type="Pfam" id="PF00109"/>
    </source>
</evidence>
<keyword evidence="1" id="KW-0808">Transferase</keyword>
<gene>
    <name evidence="3" type="ORF">FF041_24380</name>
</gene>
<name>A0A646KLU1_STRJU</name>
<sequence length="360" mass="35941">MAWSAVSPFGIGADPFGSGVRAGVPAQAGPGAGGGLVRSVPGFDARALLGRKGTRSMDRVTALAVTAVGRLLGPDAWRPPAPGGPVALVLGTTMGSARSTMDFTRDSITGDRPHLVDPARFPNTVMNCAAGLSAIRYGLKGPNATVAGGRAAGLLALNYARRLQRGGRAHTVLCGGAEEYSAARGWLRRHALGPDGDGAPAGEGCAVLHLEPSHAPEAGEHGLAEVAALEFGVAAGPGEVRSVLAACLRRALASGPFAPSDVWAAATGGTAEAGDPERAAVADVLGRTPPVRISCADLVGDTSAAAATLQIAAVLATARRTPAAVGRTALVTSADRDGTVGCALLRLLPGAVRGWGVSSK</sequence>
<feature type="domain" description="Beta-ketoacyl synthase-like N-terminal" evidence="2">
    <location>
        <begin position="34"/>
        <end position="212"/>
    </location>
</feature>
<dbReference type="AlphaFoldDB" id="A0A646KLU1"/>
<dbReference type="PANTHER" id="PTHR11712:SF336">
    <property type="entry name" value="3-OXOACYL-[ACYL-CARRIER-PROTEIN] SYNTHASE, MITOCHONDRIAL"/>
    <property type="match status" value="1"/>
</dbReference>
<dbReference type="Gene3D" id="3.40.47.10">
    <property type="match status" value="1"/>
</dbReference>
<reference evidence="3 4" key="1">
    <citation type="submission" date="2019-05" db="EMBL/GenBank/DDBJ databases">
        <title>Comparative genomics and metabolomics analyses of clavulanic acid producing Streptomyces species provides insight into specialized metabolism and evolution of beta-lactam biosynthetic gene clusters.</title>
        <authorList>
            <person name="Moore M.A."/>
            <person name="Cruz-Morales P."/>
            <person name="Barona Gomez F."/>
            <person name="Kapil T."/>
        </authorList>
    </citation>
    <scope>NUCLEOTIDE SEQUENCE [LARGE SCALE GENOMIC DNA]</scope>
    <source>
        <strain evidence="3 4">NRRL 5741</strain>
    </source>
</reference>
<organism evidence="3 4">
    <name type="scientific">Streptomyces jumonjinensis</name>
    <dbReference type="NCBI Taxonomy" id="1945"/>
    <lineage>
        <taxon>Bacteria</taxon>
        <taxon>Bacillati</taxon>
        <taxon>Actinomycetota</taxon>
        <taxon>Actinomycetes</taxon>
        <taxon>Kitasatosporales</taxon>
        <taxon>Streptomycetaceae</taxon>
        <taxon>Streptomyces</taxon>
    </lineage>
</organism>
<comment type="caution">
    <text evidence="3">The sequence shown here is derived from an EMBL/GenBank/DDBJ whole genome shotgun (WGS) entry which is preliminary data.</text>
</comment>
<dbReference type="GO" id="GO:0004315">
    <property type="term" value="F:3-oxoacyl-[acyl-carrier-protein] synthase activity"/>
    <property type="evidence" value="ECO:0007669"/>
    <property type="project" value="TreeGrafter"/>
</dbReference>
<dbReference type="GO" id="GO:0006633">
    <property type="term" value="P:fatty acid biosynthetic process"/>
    <property type="evidence" value="ECO:0007669"/>
    <property type="project" value="TreeGrafter"/>
</dbReference>
<evidence type="ECO:0000256" key="1">
    <source>
        <dbReference type="ARBA" id="ARBA00022679"/>
    </source>
</evidence>
<keyword evidence="4" id="KW-1185">Reference proteome</keyword>
<proteinExistence type="predicted"/>
<dbReference type="OrthoDB" id="7061549at2"/>
<dbReference type="SUPFAM" id="SSF53901">
    <property type="entry name" value="Thiolase-like"/>
    <property type="match status" value="2"/>
</dbReference>
<dbReference type="InterPro" id="IPR000794">
    <property type="entry name" value="Beta-ketoacyl_synthase"/>
</dbReference>
<dbReference type="InterPro" id="IPR014030">
    <property type="entry name" value="Ketoacyl_synth_N"/>
</dbReference>